<evidence type="ECO:0000313" key="5">
    <source>
        <dbReference type="Proteomes" id="UP000749646"/>
    </source>
</evidence>
<reference evidence="4" key="1">
    <citation type="journal article" date="2020" name="Fungal Divers.">
        <title>Resolving the Mortierellaceae phylogeny through synthesis of multi-gene phylogenetics and phylogenomics.</title>
        <authorList>
            <person name="Vandepol N."/>
            <person name="Liber J."/>
            <person name="Desiro A."/>
            <person name="Na H."/>
            <person name="Kennedy M."/>
            <person name="Barry K."/>
            <person name="Grigoriev I.V."/>
            <person name="Miller A.N."/>
            <person name="O'Donnell K."/>
            <person name="Stajich J.E."/>
            <person name="Bonito G."/>
        </authorList>
    </citation>
    <scope>NUCLEOTIDE SEQUENCE</scope>
    <source>
        <strain evidence="4">MES-2147</strain>
    </source>
</reference>
<protein>
    <recommendedName>
        <fullName evidence="1">Phosphatidylglycerol/phosphatidylinositol transfer protein</fullName>
    </recommendedName>
</protein>
<keyword evidence="2" id="KW-0732">Signal</keyword>
<accession>A0A9P6LTJ0</accession>
<dbReference type="OrthoDB" id="6409159at2759"/>
<evidence type="ECO:0000313" key="4">
    <source>
        <dbReference type="EMBL" id="KAF9939275.1"/>
    </source>
</evidence>
<dbReference type="SMART" id="SM00737">
    <property type="entry name" value="ML"/>
    <property type="match status" value="1"/>
</dbReference>
<keyword evidence="5" id="KW-1185">Reference proteome</keyword>
<sequence>MKFTSYFATLATILALATVVCADEIHSCGEESDLMVYTAKDVKQDKIVLGEKACVSIKGILKMPLEKGTTAIITASLGLLTLYDATLQICEGVSCPISPGQQTIKICFETPSDGMSDVTVDLNFKVRDQNSKQVICLYGKATTHSRKH</sequence>
<evidence type="ECO:0000259" key="3">
    <source>
        <dbReference type="SMART" id="SM00737"/>
    </source>
</evidence>
<dbReference type="InterPro" id="IPR014756">
    <property type="entry name" value="Ig_E-set"/>
</dbReference>
<evidence type="ECO:0000256" key="1">
    <source>
        <dbReference type="ARBA" id="ARBA00016056"/>
    </source>
</evidence>
<proteinExistence type="predicted"/>
<organism evidence="4 5">
    <name type="scientific">Modicella reniformis</name>
    <dbReference type="NCBI Taxonomy" id="1440133"/>
    <lineage>
        <taxon>Eukaryota</taxon>
        <taxon>Fungi</taxon>
        <taxon>Fungi incertae sedis</taxon>
        <taxon>Mucoromycota</taxon>
        <taxon>Mortierellomycotina</taxon>
        <taxon>Mortierellomycetes</taxon>
        <taxon>Mortierellales</taxon>
        <taxon>Mortierellaceae</taxon>
        <taxon>Modicella</taxon>
    </lineage>
</organism>
<dbReference type="Pfam" id="PF02221">
    <property type="entry name" value="E1_DerP2_DerF2"/>
    <property type="match status" value="1"/>
</dbReference>
<dbReference type="EMBL" id="JAAAHW010009542">
    <property type="protein sequence ID" value="KAF9939275.1"/>
    <property type="molecule type" value="Genomic_DNA"/>
</dbReference>
<feature type="chain" id="PRO_5040460656" description="Phosphatidylglycerol/phosphatidylinositol transfer protein" evidence="2">
    <location>
        <begin position="23"/>
        <end position="148"/>
    </location>
</feature>
<evidence type="ECO:0000256" key="2">
    <source>
        <dbReference type="SAM" id="SignalP"/>
    </source>
</evidence>
<comment type="caution">
    <text evidence="4">The sequence shown here is derived from an EMBL/GenBank/DDBJ whole genome shotgun (WGS) entry which is preliminary data.</text>
</comment>
<dbReference type="Proteomes" id="UP000749646">
    <property type="component" value="Unassembled WGS sequence"/>
</dbReference>
<feature type="domain" description="MD-2-related lipid-recognition" evidence="3">
    <location>
        <begin position="25"/>
        <end position="141"/>
    </location>
</feature>
<dbReference type="SUPFAM" id="SSF81296">
    <property type="entry name" value="E set domains"/>
    <property type="match status" value="1"/>
</dbReference>
<dbReference type="AlphaFoldDB" id="A0A9P6LTJ0"/>
<dbReference type="InterPro" id="IPR003172">
    <property type="entry name" value="ML_dom"/>
</dbReference>
<gene>
    <name evidence="4" type="ORF">BGZ65_011005</name>
</gene>
<dbReference type="Gene3D" id="2.60.40.770">
    <property type="match status" value="1"/>
</dbReference>
<name>A0A9P6LTJ0_9FUNG</name>
<feature type="signal peptide" evidence="2">
    <location>
        <begin position="1"/>
        <end position="22"/>
    </location>
</feature>